<comment type="caution">
    <text evidence="1">The sequence shown here is derived from an EMBL/GenBank/DDBJ whole genome shotgun (WGS) entry which is preliminary data.</text>
</comment>
<keyword evidence="2" id="KW-1185">Reference proteome</keyword>
<proteinExistence type="predicted"/>
<dbReference type="EMBL" id="CM056743">
    <property type="protein sequence ID" value="KAJ8670822.1"/>
    <property type="molecule type" value="Genomic_DNA"/>
</dbReference>
<dbReference type="Proteomes" id="UP001239111">
    <property type="component" value="Chromosome 3"/>
</dbReference>
<name>A0ACC2NI83_9HYME</name>
<sequence length="167" mass="18930">MNMYEEDGVLIKKDLGKGPAKIEPANSDGVLLNFAKAFNTETPRYFTRSNKGRTSVPQPHDEQQIEKRKKVPLGNSNLDTTVWDRKIHNVDELPIIGLPENECPISADCRQSSASDIALLWHVRMGHASVEYLKALKSRFPDNKELQEAIFDESIRECEICMVAKFN</sequence>
<organism evidence="1 2">
    <name type="scientific">Eretmocerus hayati</name>
    <dbReference type="NCBI Taxonomy" id="131215"/>
    <lineage>
        <taxon>Eukaryota</taxon>
        <taxon>Metazoa</taxon>
        <taxon>Ecdysozoa</taxon>
        <taxon>Arthropoda</taxon>
        <taxon>Hexapoda</taxon>
        <taxon>Insecta</taxon>
        <taxon>Pterygota</taxon>
        <taxon>Neoptera</taxon>
        <taxon>Endopterygota</taxon>
        <taxon>Hymenoptera</taxon>
        <taxon>Apocrita</taxon>
        <taxon>Proctotrupomorpha</taxon>
        <taxon>Chalcidoidea</taxon>
        <taxon>Aphelinidae</taxon>
        <taxon>Aphelininae</taxon>
        <taxon>Eretmocerus</taxon>
    </lineage>
</organism>
<reference evidence="1" key="1">
    <citation type="submission" date="2023-04" db="EMBL/GenBank/DDBJ databases">
        <title>A chromosome-level genome assembly of the parasitoid wasp Eretmocerus hayati.</title>
        <authorList>
            <person name="Zhong Y."/>
            <person name="Liu S."/>
            <person name="Liu Y."/>
        </authorList>
    </citation>
    <scope>NUCLEOTIDE SEQUENCE</scope>
    <source>
        <strain evidence="1">ZJU_SS_LIU_2023</strain>
    </source>
</reference>
<protein>
    <submittedName>
        <fullName evidence="1">Uncharacterized protein</fullName>
    </submittedName>
</protein>
<evidence type="ECO:0000313" key="1">
    <source>
        <dbReference type="EMBL" id="KAJ8670822.1"/>
    </source>
</evidence>
<gene>
    <name evidence="1" type="ORF">QAD02_002081</name>
</gene>
<accession>A0ACC2NI83</accession>
<evidence type="ECO:0000313" key="2">
    <source>
        <dbReference type="Proteomes" id="UP001239111"/>
    </source>
</evidence>